<keyword evidence="3" id="KW-1185">Reference proteome</keyword>
<dbReference type="EMBL" id="ADEG01000096">
    <property type="protein sequence ID" value="EFA91141.1"/>
    <property type="molecule type" value="Genomic_DNA"/>
</dbReference>
<evidence type="ECO:0000313" key="2">
    <source>
        <dbReference type="EMBL" id="EFA91141.1"/>
    </source>
</evidence>
<gene>
    <name evidence="2" type="ORF">HMPREF0650_1177</name>
</gene>
<evidence type="ECO:0000256" key="1">
    <source>
        <dbReference type="SAM" id="Phobius"/>
    </source>
</evidence>
<dbReference type="STRING" id="679190.HMPREF0650_1177"/>
<feature type="transmembrane region" description="Helical" evidence="1">
    <location>
        <begin position="28"/>
        <end position="45"/>
    </location>
</feature>
<comment type="caution">
    <text evidence="2">The sequence shown here is derived from an EMBL/GenBank/DDBJ whole genome shotgun (WGS) entry which is preliminary data.</text>
</comment>
<evidence type="ECO:0000313" key="3">
    <source>
        <dbReference type="Proteomes" id="UP000005283"/>
    </source>
</evidence>
<organism evidence="2 3">
    <name type="scientific">Hoylesella buccalis ATCC 35310</name>
    <dbReference type="NCBI Taxonomy" id="679190"/>
    <lineage>
        <taxon>Bacteria</taxon>
        <taxon>Pseudomonadati</taxon>
        <taxon>Bacteroidota</taxon>
        <taxon>Bacteroidia</taxon>
        <taxon>Bacteroidales</taxon>
        <taxon>Prevotellaceae</taxon>
        <taxon>Hoylesella</taxon>
    </lineage>
</organism>
<reference evidence="2 3" key="1">
    <citation type="submission" date="2009-12" db="EMBL/GenBank/DDBJ databases">
        <title>Genome Sequence of Prevotella buccalis ATCC 35310.</title>
        <authorList>
            <person name="Durkin A.S."/>
            <person name="Madupu R."/>
            <person name="Torralba M."/>
            <person name="Methe B."/>
            <person name="Sutton G."/>
            <person name="Strausberg R.L."/>
            <person name="Nelson K.E."/>
        </authorList>
    </citation>
    <scope>NUCLEOTIDE SEQUENCE [LARGE SCALE GENOMIC DNA]</scope>
    <source>
        <strain evidence="2 3">ATCC 35310</strain>
    </source>
</reference>
<sequence>MAQPSEIGRHADENNKFPKAVCANNRHLCYAAIKIAIMFVSMGYLS</sequence>
<dbReference type="Proteomes" id="UP000005283">
    <property type="component" value="Unassembled WGS sequence"/>
</dbReference>
<keyword evidence="1" id="KW-1133">Transmembrane helix</keyword>
<dbReference type="AlphaFoldDB" id="D1W8J2"/>
<proteinExistence type="predicted"/>
<protein>
    <submittedName>
        <fullName evidence="2">Uncharacterized protein</fullName>
    </submittedName>
</protein>
<keyword evidence="1" id="KW-0812">Transmembrane</keyword>
<name>D1W8J2_9BACT</name>
<keyword evidence="1" id="KW-0472">Membrane</keyword>
<accession>D1W8J2</accession>